<evidence type="ECO:0000313" key="1">
    <source>
        <dbReference type="EMBL" id="AEE53573.1"/>
    </source>
</evidence>
<dbReference type="InterPro" id="IPR014867">
    <property type="entry name" value="Spore_coat_CotH_CotH2/3/7"/>
</dbReference>
<accession>F4KWX3</accession>
<dbReference type="HOGENOM" id="CLU_022931_2_0_10"/>
<dbReference type="Proteomes" id="UP000008461">
    <property type="component" value="Chromosome"/>
</dbReference>
<evidence type="ECO:0000313" key="2">
    <source>
        <dbReference type="Proteomes" id="UP000008461"/>
    </source>
</evidence>
<dbReference type="RefSeq" id="WP_013768102.1">
    <property type="nucleotide sequence ID" value="NC_015510.1"/>
</dbReference>
<protein>
    <submittedName>
        <fullName evidence="1">Spore coat protein CotH</fullName>
    </submittedName>
</protein>
<organism evidence="1 2">
    <name type="scientific">Haliscomenobacter hydrossis (strain ATCC 27775 / DSM 1100 / LMG 10767 / O)</name>
    <dbReference type="NCBI Taxonomy" id="760192"/>
    <lineage>
        <taxon>Bacteria</taxon>
        <taxon>Pseudomonadati</taxon>
        <taxon>Bacteroidota</taxon>
        <taxon>Saprospiria</taxon>
        <taxon>Saprospirales</taxon>
        <taxon>Haliscomenobacteraceae</taxon>
        <taxon>Haliscomenobacter</taxon>
    </lineage>
</organism>
<dbReference type="Pfam" id="PF08757">
    <property type="entry name" value="CotH"/>
    <property type="match status" value="1"/>
</dbReference>
<gene>
    <name evidence="1" type="ordered locus">Halhy_5750</name>
</gene>
<reference key="2">
    <citation type="submission" date="2011-04" db="EMBL/GenBank/DDBJ databases">
        <title>Complete sequence of chromosome of Haliscomenobacter hydrossis DSM 1100.</title>
        <authorList>
            <consortium name="US DOE Joint Genome Institute (JGI-PGF)"/>
            <person name="Lucas S."/>
            <person name="Han J."/>
            <person name="Lapidus A."/>
            <person name="Bruce D."/>
            <person name="Goodwin L."/>
            <person name="Pitluck S."/>
            <person name="Peters L."/>
            <person name="Kyrpides N."/>
            <person name="Mavromatis K."/>
            <person name="Ivanova N."/>
            <person name="Ovchinnikova G."/>
            <person name="Pagani I."/>
            <person name="Daligault H."/>
            <person name="Detter J.C."/>
            <person name="Han C."/>
            <person name="Land M."/>
            <person name="Hauser L."/>
            <person name="Markowitz V."/>
            <person name="Cheng J.-F."/>
            <person name="Hugenholtz P."/>
            <person name="Woyke T."/>
            <person name="Wu D."/>
            <person name="Verbarg S."/>
            <person name="Frueling A."/>
            <person name="Brambilla E."/>
            <person name="Klenk H.-P."/>
            <person name="Eisen J.A."/>
        </authorList>
    </citation>
    <scope>NUCLEOTIDE SEQUENCE</scope>
    <source>
        <strain>DSM 1100</strain>
    </source>
</reference>
<dbReference type="EMBL" id="CP002691">
    <property type="protein sequence ID" value="AEE53573.1"/>
    <property type="molecule type" value="Genomic_DNA"/>
</dbReference>
<keyword evidence="1" id="KW-0167">Capsid protein</keyword>
<reference evidence="1 2" key="1">
    <citation type="journal article" date="2011" name="Stand. Genomic Sci.">
        <title>Complete genome sequence of Haliscomenobacter hydrossis type strain (O).</title>
        <authorList>
            <consortium name="US DOE Joint Genome Institute (JGI-PGF)"/>
            <person name="Daligault H."/>
            <person name="Lapidus A."/>
            <person name="Zeytun A."/>
            <person name="Nolan M."/>
            <person name="Lucas S."/>
            <person name="Del Rio T.G."/>
            <person name="Tice H."/>
            <person name="Cheng J.F."/>
            <person name="Tapia R."/>
            <person name="Han C."/>
            <person name="Goodwin L."/>
            <person name="Pitluck S."/>
            <person name="Liolios K."/>
            <person name="Pagani I."/>
            <person name="Ivanova N."/>
            <person name="Huntemann M."/>
            <person name="Mavromatis K."/>
            <person name="Mikhailova N."/>
            <person name="Pati A."/>
            <person name="Chen A."/>
            <person name="Palaniappan K."/>
            <person name="Land M."/>
            <person name="Hauser L."/>
            <person name="Brambilla E.M."/>
            <person name="Rohde M."/>
            <person name="Verbarg S."/>
            <person name="Goker M."/>
            <person name="Bristow J."/>
            <person name="Eisen J.A."/>
            <person name="Markowitz V."/>
            <person name="Hugenholtz P."/>
            <person name="Kyrpides N.C."/>
            <person name="Klenk H.P."/>
            <person name="Woyke T."/>
        </authorList>
    </citation>
    <scope>NUCLEOTIDE SEQUENCE [LARGE SCALE GENOMIC DNA]</scope>
    <source>
        <strain evidence="2">ATCC 27775 / DSM 1100 / LMG 10767 / O</strain>
    </source>
</reference>
<dbReference type="AlphaFoldDB" id="F4KWX3"/>
<name>F4KWX3_HALH1</name>
<keyword evidence="2" id="KW-1185">Reference proteome</keyword>
<dbReference type="eggNOG" id="COG4935">
    <property type="taxonomic scope" value="Bacteria"/>
</dbReference>
<sequence length="409" mass="46974">MIYSVAPRWMFLTYALVLLISFSGCKKKADELVVTPDPPKDKTFLPRLDIATTGNVQINSTDTYVTATISIDGLGVFDNYKGSAQIRGRGNSTWNFPKKPYKFKLDQNAGLLGMAAEKDWVLLANYLDGTHMLNAVAMKTGQLLSMPFTNHIEPVEVYLNGQYQGLYMLTEQIEVKKNRVNVGDNGVLVQLEQYYDEEWKFRSAGYRLPVMVMHPELTNAEELVPIKAQFEQMEATVARSDFPNNNFLDFIDAESVANYFLVNMLTDNRELNHPKSTFLHKTKTGKWTMGPIWDFDWAYSYEKTQRHFSNFDQPMLWSPPSDGTRFFSRLMAAPAVKAAMKQKWADFKTQKLPELLAYVDNYAVIIEDARARDYQKWKRGNLDFKNDVVTLKLWLQNRAGYMDGFIKGL</sequence>
<keyword evidence="1" id="KW-0946">Virion</keyword>
<dbReference type="STRING" id="760192.Halhy_5750"/>
<dbReference type="KEGG" id="hhy:Halhy_5750"/>
<proteinExistence type="predicted"/>
<dbReference type="OrthoDB" id="9803752at2"/>